<evidence type="ECO:0000313" key="4">
    <source>
        <dbReference type="Proteomes" id="UP000762676"/>
    </source>
</evidence>
<name>A0AAV4GCE8_9GAST</name>
<feature type="transmembrane region" description="Helical" evidence="2">
    <location>
        <begin position="6"/>
        <end position="26"/>
    </location>
</feature>
<dbReference type="AlphaFoldDB" id="A0AAV4GCE8"/>
<dbReference type="PROSITE" id="PS51257">
    <property type="entry name" value="PROKAR_LIPOPROTEIN"/>
    <property type="match status" value="1"/>
</dbReference>
<keyword evidence="2" id="KW-1133">Transmembrane helix</keyword>
<reference evidence="3 4" key="1">
    <citation type="journal article" date="2021" name="Elife">
        <title>Chloroplast acquisition without the gene transfer in kleptoplastic sea slugs, Plakobranchus ocellatus.</title>
        <authorList>
            <person name="Maeda T."/>
            <person name="Takahashi S."/>
            <person name="Yoshida T."/>
            <person name="Shimamura S."/>
            <person name="Takaki Y."/>
            <person name="Nagai Y."/>
            <person name="Toyoda A."/>
            <person name="Suzuki Y."/>
            <person name="Arimoto A."/>
            <person name="Ishii H."/>
            <person name="Satoh N."/>
            <person name="Nishiyama T."/>
            <person name="Hasebe M."/>
            <person name="Maruyama T."/>
            <person name="Minagawa J."/>
            <person name="Obokata J."/>
            <person name="Shigenobu S."/>
        </authorList>
    </citation>
    <scope>NUCLEOTIDE SEQUENCE [LARGE SCALE GENOMIC DNA]</scope>
</reference>
<feature type="compositionally biased region" description="Low complexity" evidence="1">
    <location>
        <begin position="87"/>
        <end position="99"/>
    </location>
</feature>
<dbReference type="Proteomes" id="UP000762676">
    <property type="component" value="Unassembled WGS sequence"/>
</dbReference>
<organism evidence="3 4">
    <name type="scientific">Elysia marginata</name>
    <dbReference type="NCBI Taxonomy" id="1093978"/>
    <lineage>
        <taxon>Eukaryota</taxon>
        <taxon>Metazoa</taxon>
        <taxon>Spiralia</taxon>
        <taxon>Lophotrochozoa</taxon>
        <taxon>Mollusca</taxon>
        <taxon>Gastropoda</taxon>
        <taxon>Heterobranchia</taxon>
        <taxon>Euthyneura</taxon>
        <taxon>Panpulmonata</taxon>
        <taxon>Sacoglossa</taxon>
        <taxon>Placobranchoidea</taxon>
        <taxon>Plakobranchidae</taxon>
        <taxon>Elysia</taxon>
    </lineage>
</organism>
<keyword evidence="4" id="KW-1185">Reference proteome</keyword>
<feature type="compositionally biased region" description="Low complexity" evidence="1">
    <location>
        <begin position="54"/>
        <end position="66"/>
    </location>
</feature>
<evidence type="ECO:0000256" key="1">
    <source>
        <dbReference type="SAM" id="MobiDB-lite"/>
    </source>
</evidence>
<dbReference type="EMBL" id="BMAT01008370">
    <property type="protein sequence ID" value="GFR83194.1"/>
    <property type="molecule type" value="Genomic_DNA"/>
</dbReference>
<comment type="caution">
    <text evidence="3">The sequence shown here is derived from an EMBL/GenBank/DDBJ whole genome shotgun (WGS) entry which is preliminary data.</text>
</comment>
<evidence type="ECO:0000313" key="3">
    <source>
        <dbReference type="EMBL" id="GFR83194.1"/>
    </source>
</evidence>
<accession>A0AAV4GCE8</accession>
<evidence type="ECO:0000256" key="2">
    <source>
        <dbReference type="SAM" id="Phobius"/>
    </source>
</evidence>
<feature type="region of interest" description="Disordered" evidence="1">
    <location>
        <begin position="34"/>
        <end position="117"/>
    </location>
</feature>
<gene>
    <name evidence="3" type="ORF">ElyMa_004117600</name>
</gene>
<keyword evidence="2" id="KW-0812">Transmembrane</keyword>
<sequence length="117" mass="12055">MESTFRLPPQAVLQLLVLTGCCFFFLKKRKNEKLKPGAAGGTAQSAQPRGAVEGQGSLSSVGSSCSPTTLGSGEISDASSARHDADSSTTTCTAGTSVTHRSRSATGSSPPRDTRHE</sequence>
<protein>
    <submittedName>
        <fullName evidence="3">Uncharacterized protein</fullName>
    </submittedName>
</protein>
<keyword evidence="2" id="KW-0472">Membrane</keyword>
<proteinExistence type="predicted"/>